<gene>
    <name evidence="8" type="ORF">DFW101_1590</name>
</gene>
<dbReference type="InterPro" id="IPR005467">
    <property type="entry name" value="His_kinase_dom"/>
</dbReference>
<feature type="coiled-coil region" evidence="6">
    <location>
        <begin position="157"/>
        <end position="243"/>
    </location>
</feature>
<evidence type="ECO:0000256" key="5">
    <source>
        <dbReference type="ARBA" id="ARBA00022777"/>
    </source>
</evidence>
<organism evidence="8 9">
    <name type="scientific">Solidesulfovibrio carbinoliphilus subsp. oakridgensis</name>
    <dbReference type="NCBI Taxonomy" id="694327"/>
    <lineage>
        <taxon>Bacteria</taxon>
        <taxon>Pseudomonadati</taxon>
        <taxon>Thermodesulfobacteriota</taxon>
        <taxon>Desulfovibrionia</taxon>
        <taxon>Desulfovibrionales</taxon>
        <taxon>Desulfovibrionaceae</taxon>
        <taxon>Solidesulfovibrio</taxon>
    </lineage>
</organism>
<dbReference type="CDD" id="cd00082">
    <property type="entry name" value="HisKA"/>
    <property type="match status" value="1"/>
</dbReference>
<protein>
    <recommendedName>
        <fullName evidence="2">histidine kinase</fullName>
        <ecNumber evidence="2">2.7.13.3</ecNumber>
    </recommendedName>
</protein>
<dbReference type="CDD" id="cd16921">
    <property type="entry name" value="HATPase_FilI-like"/>
    <property type="match status" value="1"/>
</dbReference>
<dbReference type="PROSITE" id="PS50109">
    <property type="entry name" value="HIS_KIN"/>
    <property type="match status" value="1"/>
</dbReference>
<evidence type="ECO:0000313" key="8">
    <source>
        <dbReference type="EMBL" id="EHJ47598.1"/>
    </source>
</evidence>
<dbReference type="GO" id="GO:0000155">
    <property type="term" value="F:phosphorelay sensor kinase activity"/>
    <property type="evidence" value="ECO:0007669"/>
    <property type="project" value="InterPro"/>
</dbReference>
<dbReference type="InterPro" id="IPR003594">
    <property type="entry name" value="HATPase_dom"/>
</dbReference>
<sequence length="477" mass="53102">MNKPFFQILVRQEGDIILARQRTRRVAALAGLSLHDQTRLTTAVSEVVRNAFQYAGPCSIRFSILEEDGRPLLGVTVTDKGPGLADVEAAMEKSSPALGGASGIAGARRLVDHFLVESVPGRGTSVTLAKLLPAGVDQEQAAAWGELLAREITHSPLEEVERQNRDLLRTLEALRQKEMELARQLGEADRLNRELEQTNEELDRTNKGVISLYKEIEDKNVDLLHEVKERQAAEEKLARSNKELEHFAYIASHDLQEPLRMIGSFLQLLSLEYEDKLDADGREYIHFAVDGASRMQELIGDLLTYSRVDMKGKPFLPTDMEAVLDAVLRDLRHVIEENGAVVTRDPLPTLRADASQMLQLFQNLVKNAIKFRGQAPPAVHVAAAPEAQGWTFSVRDNGIGIEPRYWEKIFVIFQRLHTRDEYPGTGIGLAVCQRIVERHGGRIWLESEVGAGTTFYFTLPHDPPRESGAEPGEAAVA</sequence>
<dbReference type="EC" id="2.7.13.3" evidence="2"/>
<dbReference type="InterPro" id="IPR052162">
    <property type="entry name" value="Sensor_kinase/Photoreceptor"/>
</dbReference>
<dbReference type="InterPro" id="IPR004358">
    <property type="entry name" value="Sig_transdc_His_kin-like_C"/>
</dbReference>
<keyword evidence="4" id="KW-0808">Transferase</keyword>
<dbReference type="Pfam" id="PF13581">
    <property type="entry name" value="HATPase_c_2"/>
    <property type="match status" value="1"/>
</dbReference>
<dbReference type="STRING" id="694327.DFW101_1590"/>
<dbReference type="eggNOG" id="COG4251">
    <property type="taxonomic scope" value="Bacteria"/>
</dbReference>
<proteinExistence type="predicted"/>
<dbReference type="SMART" id="SM00388">
    <property type="entry name" value="HisKA"/>
    <property type="match status" value="1"/>
</dbReference>
<reference evidence="9" key="1">
    <citation type="journal article" date="2015" name="Genome Announc.">
        <title>High-Quality Draft Genome Sequence of Desulfovibrio carbinoliphilus FW-101-2B, an Organic Acid-Oxidizing Sulfate-Reducing Bacterium Isolated from Uranium(VI)-Contaminated Groundwater.</title>
        <authorList>
            <person name="Ramsay B.D."/>
            <person name="Hwang C."/>
            <person name="Woo H.L."/>
            <person name="Carroll S.L."/>
            <person name="Lucas S."/>
            <person name="Han J."/>
            <person name="Lapidus A.L."/>
            <person name="Cheng J.F."/>
            <person name="Goodwin L.A."/>
            <person name="Pitluck S."/>
            <person name="Peters L."/>
            <person name="Chertkov O."/>
            <person name="Held B."/>
            <person name="Detter J.C."/>
            <person name="Han C.S."/>
            <person name="Tapia R."/>
            <person name="Land M.L."/>
            <person name="Hauser L.J."/>
            <person name="Kyrpides N.C."/>
            <person name="Ivanova N.N."/>
            <person name="Mikhailova N."/>
            <person name="Pagani I."/>
            <person name="Woyke T."/>
            <person name="Arkin A.P."/>
            <person name="Dehal P."/>
            <person name="Chivian D."/>
            <person name="Criddle C.S."/>
            <person name="Wu W."/>
            <person name="Chakraborty R."/>
            <person name="Hazen T.C."/>
            <person name="Fields M.W."/>
        </authorList>
    </citation>
    <scope>NUCLEOTIDE SEQUENCE [LARGE SCALE GENOMIC DNA]</scope>
    <source>
        <strain evidence="9">FW-101-2B</strain>
    </source>
</reference>
<keyword evidence="6" id="KW-0175">Coiled coil</keyword>
<evidence type="ECO:0000256" key="3">
    <source>
        <dbReference type="ARBA" id="ARBA00022553"/>
    </source>
</evidence>
<dbReference type="EMBL" id="CM001368">
    <property type="protein sequence ID" value="EHJ47598.1"/>
    <property type="molecule type" value="Genomic_DNA"/>
</dbReference>
<evidence type="ECO:0000256" key="1">
    <source>
        <dbReference type="ARBA" id="ARBA00000085"/>
    </source>
</evidence>
<dbReference type="FunFam" id="3.30.565.10:FF:000006">
    <property type="entry name" value="Sensor histidine kinase WalK"/>
    <property type="match status" value="1"/>
</dbReference>
<dbReference type="PANTHER" id="PTHR43304:SF1">
    <property type="entry name" value="PAC DOMAIN-CONTAINING PROTEIN"/>
    <property type="match status" value="1"/>
</dbReference>
<dbReference type="Pfam" id="PF02518">
    <property type="entry name" value="HATPase_c"/>
    <property type="match status" value="1"/>
</dbReference>
<evidence type="ECO:0000259" key="7">
    <source>
        <dbReference type="PROSITE" id="PS50109"/>
    </source>
</evidence>
<dbReference type="OrthoDB" id="5524356at2"/>
<evidence type="ECO:0000256" key="2">
    <source>
        <dbReference type="ARBA" id="ARBA00012438"/>
    </source>
</evidence>
<dbReference type="PANTHER" id="PTHR43304">
    <property type="entry name" value="PHYTOCHROME-LIKE PROTEIN CPH1"/>
    <property type="match status" value="1"/>
</dbReference>
<dbReference type="InterPro" id="IPR036890">
    <property type="entry name" value="HATPase_C_sf"/>
</dbReference>
<evidence type="ECO:0000313" key="9">
    <source>
        <dbReference type="Proteomes" id="UP000004662"/>
    </source>
</evidence>
<comment type="catalytic activity">
    <reaction evidence="1">
        <text>ATP + protein L-histidine = ADP + protein N-phospho-L-histidine.</text>
        <dbReference type="EC" id="2.7.13.3"/>
    </reaction>
</comment>
<dbReference type="SUPFAM" id="SSF47384">
    <property type="entry name" value="Homodimeric domain of signal transducing histidine kinase"/>
    <property type="match status" value="1"/>
</dbReference>
<dbReference type="Proteomes" id="UP000004662">
    <property type="component" value="Chromosome"/>
</dbReference>
<keyword evidence="5 8" id="KW-0418">Kinase</keyword>
<dbReference type="PRINTS" id="PR00344">
    <property type="entry name" value="BCTRLSENSOR"/>
</dbReference>
<keyword evidence="9" id="KW-1185">Reference proteome</keyword>
<dbReference type="HOGENOM" id="CLU_000445_114_71_7"/>
<dbReference type="InterPro" id="IPR036097">
    <property type="entry name" value="HisK_dim/P_sf"/>
</dbReference>
<evidence type="ECO:0000256" key="4">
    <source>
        <dbReference type="ARBA" id="ARBA00022679"/>
    </source>
</evidence>
<keyword evidence="3" id="KW-0597">Phosphoprotein</keyword>
<dbReference type="InterPro" id="IPR003661">
    <property type="entry name" value="HisK_dim/P_dom"/>
</dbReference>
<dbReference type="SUPFAM" id="SSF55874">
    <property type="entry name" value="ATPase domain of HSP90 chaperone/DNA topoisomerase II/histidine kinase"/>
    <property type="match status" value="2"/>
</dbReference>
<dbReference type="RefSeq" id="WP_009180993.1">
    <property type="nucleotide sequence ID" value="NZ_CM001368.1"/>
</dbReference>
<dbReference type="Pfam" id="PF00512">
    <property type="entry name" value="HisKA"/>
    <property type="match status" value="1"/>
</dbReference>
<dbReference type="SMART" id="SM00387">
    <property type="entry name" value="HATPase_c"/>
    <property type="match status" value="2"/>
</dbReference>
<feature type="domain" description="Histidine kinase" evidence="7">
    <location>
        <begin position="250"/>
        <end position="463"/>
    </location>
</feature>
<name>G7Q6I5_9BACT</name>
<accession>G7Q6I5</accession>
<dbReference type="Gene3D" id="1.10.287.130">
    <property type="match status" value="1"/>
</dbReference>
<dbReference type="AlphaFoldDB" id="G7Q6I5"/>
<dbReference type="Gene3D" id="3.30.565.10">
    <property type="entry name" value="Histidine kinase-like ATPase, C-terminal domain"/>
    <property type="match status" value="2"/>
</dbReference>
<evidence type="ECO:0000256" key="6">
    <source>
        <dbReference type="SAM" id="Coils"/>
    </source>
</evidence>